<feature type="transmembrane region" description="Helical" evidence="1">
    <location>
        <begin position="283"/>
        <end position="301"/>
    </location>
</feature>
<feature type="transmembrane region" description="Helical" evidence="1">
    <location>
        <begin position="167"/>
        <end position="190"/>
    </location>
</feature>
<dbReference type="GO" id="GO:0004175">
    <property type="term" value="F:endopeptidase activity"/>
    <property type="evidence" value="ECO:0007669"/>
    <property type="project" value="UniProtKB-ARBA"/>
</dbReference>
<organism evidence="3 4">
    <name type="scientific">Adhaeribacter radiodurans</name>
    <dbReference type="NCBI Taxonomy" id="2745197"/>
    <lineage>
        <taxon>Bacteria</taxon>
        <taxon>Pseudomonadati</taxon>
        <taxon>Bacteroidota</taxon>
        <taxon>Cytophagia</taxon>
        <taxon>Cytophagales</taxon>
        <taxon>Hymenobacteraceae</taxon>
        <taxon>Adhaeribacter</taxon>
    </lineage>
</organism>
<dbReference type="GO" id="GO:0008237">
    <property type="term" value="F:metallopeptidase activity"/>
    <property type="evidence" value="ECO:0007669"/>
    <property type="project" value="UniProtKB-KW"/>
</dbReference>
<reference evidence="3 4" key="1">
    <citation type="submission" date="2020-08" db="EMBL/GenBank/DDBJ databases">
        <title>Adhaeribacter dokdonensis sp. nov., isolated from the rhizosphere of Elymus tsukushiensis, a plant native to the Dokdo Islands, Republic of Korea.</title>
        <authorList>
            <person name="Ghim S.Y."/>
        </authorList>
    </citation>
    <scope>NUCLEOTIDE SEQUENCE [LARGE SCALE GENOMIC DNA]</scope>
    <source>
        <strain evidence="3 4">KUDC8001</strain>
    </source>
</reference>
<dbReference type="RefSeq" id="WP_182414925.1">
    <property type="nucleotide sequence ID" value="NZ_CP055153.1"/>
</dbReference>
<accession>A0A7L7L4J3</accession>
<feature type="domain" description="CAAX prenyl protease 2/Lysostaphin resistance protein A-like" evidence="2">
    <location>
        <begin position="166"/>
        <end position="254"/>
    </location>
</feature>
<dbReference type="Proteomes" id="UP000514509">
    <property type="component" value="Chromosome"/>
</dbReference>
<feature type="transmembrane region" description="Helical" evidence="1">
    <location>
        <begin position="12"/>
        <end position="37"/>
    </location>
</feature>
<feature type="transmembrane region" description="Helical" evidence="1">
    <location>
        <begin position="106"/>
        <end position="125"/>
    </location>
</feature>
<keyword evidence="1" id="KW-0812">Transmembrane</keyword>
<evidence type="ECO:0000259" key="2">
    <source>
        <dbReference type="Pfam" id="PF02517"/>
    </source>
</evidence>
<feature type="transmembrane region" description="Helical" evidence="1">
    <location>
        <begin position="202"/>
        <end position="222"/>
    </location>
</feature>
<proteinExistence type="predicted"/>
<dbReference type="Pfam" id="PF02517">
    <property type="entry name" value="Rce1-like"/>
    <property type="match status" value="1"/>
</dbReference>
<protein>
    <submittedName>
        <fullName evidence="3">CPBP family intramembrane metalloprotease</fullName>
    </submittedName>
</protein>
<dbReference type="EMBL" id="CP055153">
    <property type="protein sequence ID" value="QMU27732.1"/>
    <property type="molecule type" value="Genomic_DNA"/>
</dbReference>
<evidence type="ECO:0000313" key="4">
    <source>
        <dbReference type="Proteomes" id="UP000514509"/>
    </source>
</evidence>
<keyword evidence="3" id="KW-0645">Protease</keyword>
<dbReference type="AlphaFoldDB" id="A0A7L7L4J3"/>
<name>A0A7L7L4J3_9BACT</name>
<dbReference type="PANTHER" id="PTHR43592:SF15">
    <property type="entry name" value="CAAX AMINO TERMINAL PROTEASE FAMILY PROTEIN"/>
    <property type="match status" value="1"/>
</dbReference>
<evidence type="ECO:0000313" key="3">
    <source>
        <dbReference type="EMBL" id="QMU27732.1"/>
    </source>
</evidence>
<keyword evidence="1" id="KW-1133">Transmembrane helix</keyword>
<sequence>MKGFISKDLHPFTAMLVLLLFIAGGFFIGNFVAVILMKLLFKVSLTDITLLTQNPNAQPNGKMAINLFQGVTHLFAFTLGPLAYLYASNRQPGSYLSPQKYVPGSLLVLSALLILFIMPANSWVINWNANVHFPEALKAFEAWAKAKEETLKVLTIQLTVFDNAGQFVFGMVVFGLIPAIGEEIVFRGLLQRSLLRVFNNTHVAVWVAAFIFGAIHMQFYGFIPRMLLGAILGYLYAWSGNIWVPIAGHFMNNGFTVLVLYLQQRKLLNFQIESTDSMPLGSILFSLIISVVTLLYLYRSYKNLPLKQSSELPSA</sequence>
<dbReference type="PANTHER" id="PTHR43592">
    <property type="entry name" value="CAAX AMINO TERMINAL PROTEASE"/>
    <property type="match status" value="1"/>
</dbReference>
<gene>
    <name evidence="3" type="ORF">HUW48_06585</name>
</gene>
<keyword evidence="1" id="KW-0472">Membrane</keyword>
<keyword evidence="3" id="KW-0482">Metalloprotease</keyword>
<dbReference type="GO" id="GO:0080120">
    <property type="term" value="P:CAAX-box protein maturation"/>
    <property type="evidence" value="ECO:0007669"/>
    <property type="project" value="UniProtKB-ARBA"/>
</dbReference>
<feature type="transmembrane region" description="Helical" evidence="1">
    <location>
        <begin position="63"/>
        <end position="86"/>
    </location>
</feature>
<dbReference type="KEGG" id="add:HUW48_06585"/>
<keyword evidence="4" id="KW-1185">Reference proteome</keyword>
<evidence type="ECO:0000256" key="1">
    <source>
        <dbReference type="SAM" id="Phobius"/>
    </source>
</evidence>
<dbReference type="GO" id="GO:0006508">
    <property type="term" value="P:proteolysis"/>
    <property type="evidence" value="ECO:0007669"/>
    <property type="project" value="UniProtKB-KW"/>
</dbReference>
<keyword evidence="3" id="KW-0378">Hydrolase</keyword>
<dbReference type="InterPro" id="IPR003675">
    <property type="entry name" value="Rce1/LyrA-like_dom"/>
</dbReference>